<evidence type="ECO:0000259" key="5">
    <source>
        <dbReference type="Pfam" id="PF03135"/>
    </source>
</evidence>
<evidence type="ECO:0000313" key="6">
    <source>
        <dbReference type="EMBL" id="GFR32011.1"/>
    </source>
</evidence>
<keyword evidence="3" id="KW-0067">ATP-binding</keyword>
<dbReference type="SUPFAM" id="SSF52540">
    <property type="entry name" value="P-loop containing nucleoside triphosphate hydrolases"/>
    <property type="match status" value="1"/>
</dbReference>
<dbReference type="InterPro" id="IPR051162">
    <property type="entry name" value="T4SS_component"/>
</dbReference>
<dbReference type="InterPro" id="IPR018145">
    <property type="entry name" value="CagE_TrbE_VirB_cntrl_dom"/>
</dbReference>
<comment type="caution">
    <text evidence="6">The sequence shown here is derived from an EMBL/GenBank/DDBJ whole genome shotgun (WGS) entry which is preliminary data.</text>
</comment>
<feature type="region of interest" description="Disordered" evidence="4">
    <location>
        <begin position="1409"/>
        <end position="1434"/>
    </location>
</feature>
<dbReference type="GO" id="GO:0005524">
    <property type="term" value="F:ATP binding"/>
    <property type="evidence" value="ECO:0007669"/>
    <property type="project" value="UniProtKB-KW"/>
</dbReference>
<dbReference type="PANTHER" id="PTHR30121">
    <property type="entry name" value="UNCHARACTERIZED PROTEIN YJGR-RELATED"/>
    <property type="match status" value="1"/>
</dbReference>
<name>A0A8X6HXM2_TRICU</name>
<feature type="compositionally biased region" description="Basic and acidic residues" evidence="4">
    <location>
        <begin position="1409"/>
        <end position="1422"/>
    </location>
</feature>
<keyword evidence="7" id="KW-1185">Reference proteome</keyword>
<evidence type="ECO:0000256" key="3">
    <source>
        <dbReference type="ARBA" id="ARBA00022840"/>
    </source>
</evidence>
<evidence type="ECO:0000256" key="4">
    <source>
        <dbReference type="SAM" id="MobiDB-lite"/>
    </source>
</evidence>
<dbReference type="Proteomes" id="UP000887116">
    <property type="component" value="Unassembled WGS sequence"/>
</dbReference>
<evidence type="ECO:0000256" key="1">
    <source>
        <dbReference type="ARBA" id="ARBA00006512"/>
    </source>
</evidence>
<dbReference type="PANTHER" id="PTHR30121:SF12">
    <property type="entry name" value="TYPE IV SECRETION SYSTEM PROTEIN CAGE"/>
    <property type="match status" value="1"/>
</dbReference>
<sequence>MQLKVPAINSKFEKKNNLALLESIDLDFIPYVCHYNEETILTKQGELLKIIKLEDYSSIDNYSDLRTEIRKSISKNINSLHFTVWIHTVRKRNKLSLKWNKTEDFSDNLHSARFDKLTDSKLQYINELYIVILFSDFGKHTSNSFFFNIVKNKHKLSLQESYQELQKITDLIQNDLGPFGAKKLGLRFSEGKIYSEMIEFLHYIVTLMHKDYPIHERDLSQYIRNFKIAFGFNTFQTIFENQQKFGSVFSIKEYREISLGNIDRCLQLESEFIITEIMIFTSNSKAVKEFNKQINMLQISEDNTLLKSSGIEEITELEKTSSLDFCQQKIIFTIFADDRNKLAESIGDLSSIMSLIGFMTFRTDLHMESHFWAQLPGNFTFITQPKNILAKYACSFAMLHDFTSGTLKGGRWKEAVTVFFSKEGNPYFFNFHGKRNNGHTTILGAPNSGRTSLINFLLSESRKFNPRIVILDNTGKSIIFTKAVSGKYYIIDPKYKDKSLKFNPLNIKDSASNRNMLVELIKRMVADTSLVDVEEKIRKIVDSIFAIPKESRSIAQISEVLLLLGGKISRWCDGGEFAYLFQDGNESDIDWETKIISLNTANLTKRKECMSVILYYFLYSFEAKCDGSPAILVLDEAWEISNIFPTEKEFDNWMQRMTELNVVVILSTENLNLAFASKFTQYLDKHVDTRILMPNVNANRLYMKAFSLSKEELNIILQTPTQEVLILLIASNGYSDTCGKIRFHTEAEAAANKTGKGLANFFTFNWSNLDFDEKLLQYIRVTAIKDQGIDGYFNPRIQVCDYEGKDNCYQLGNGTSCRQIYGTQTSGAGVSAAVFIDWEGDTVLNDGKFKEGIAKGLEWEWVDNVTDEEKRKFANSPKICACSQKAACMGDFFSFFTKIGEGANIFRPGYMANTCDTCYQEKVKCAPVPLAPSPPPFCEQLAMSPPQVRIVPITDEDNDYFNPKVKVIAGDLIEEDGKIGKALDFPRKYKKDKAGERPTSDEVKEHPILDKDRTTHYFKTYREKDKLCAEYHGTQSIDENNPQFVRCFPAPPAPEPKVVKVVNGNTLEIEMKMSESTCTNRAHGTYSNGACTFNVNTDHNHPVNIGPLSLKVVKPAIVAKTTDSNNTKSYIDNIIEGILESNPQQFKVLKEYGYVPDIETECKEFQGNKCKLNNLGQPEIEVKYKENSNSKMLCLSGWQPEPKEFVLKRGDEIIPLKLMGTKYIEYNAVYSKESNQFYYLPSEKIVDPLKRTQIQLDKIIFNKQGYVFFPEENKQEKGKCSYCVKRNDEIDDAFKSSKGLKVVYKLTDVEHKEGCKQGDDGCICFDGKCSRSKQYLNKKDDKPFYLRYEEVDCKNKDGKVLRDEKNEVQKCTQLKDQLIKANRTEVFYADKLCRFDLEGLKEKLKEIIEKQEPEKKSEKSHDFGSGNHDVDGSQMSSSHVEIEVWGCGEAGHIKDTPTYCGSYVDDATKKNACSTETRAGMPGDYIKAELEIDLDYPIFDIEASEGGGNREKRYTDKDGGPIFIRKCRVGKQECKDLITMGGGGIYKEYEYKGRYRNYMETIIDDSVQLKEKTTPTGLPVTEDNRIAYIENGEIKYETVECRKGFRSSKPGAGGCIDKSKRIYGKGSAGQVKVTPIIKGFDINIINDAIEKMIGNRYDPGEVRDFSRSEFDTSLTKMIEEELKKELLR</sequence>
<reference evidence="6" key="1">
    <citation type="submission" date="2020-07" db="EMBL/GenBank/DDBJ databases">
        <title>Multicomponent nature underlies the extraordinary mechanical properties of spider dragline silk.</title>
        <authorList>
            <person name="Kono N."/>
            <person name="Nakamura H."/>
            <person name="Mori M."/>
            <person name="Yoshida Y."/>
            <person name="Ohtoshi R."/>
            <person name="Malay A.D."/>
            <person name="Moran D.A.P."/>
            <person name="Tomita M."/>
            <person name="Numata K."/>
            <person name="Arakawa K."/>
        </authorList>
    </citation>
    <scope>NUCLEOTIDE SEQUENCE</scope>
</reference>
<dbReference type="OrthoDB" id="8299894at2759"/>
<gene>
    <name evidence="6" type="ORF">TNCT_301941</name>
</gene>
<evidence type="ECO:0000313" key="7">
    <source>
        <dbReference type="Proteomes" id="UP000887116"/>
    </source>
</evidence>
<dbReference type="EMBL" id="BMAO01029477">
    <property type="protein sequence ID" value="GFR32011.1"/>
    <property type="molecule type" value="Genomic_DNA"/>
</dbReference>
<evidence type="ECO:0000256" key="2">
    <source>
        <dbReference type="ARBA" id="ARBA00022741"/>
    </source>
</evidence>
<keyword evidence="2" id="KW-0547">Nucleotide-binding</keyword>
<proteinExistence type="inferred from homology"/>
<dbReference type="GO" id="GO:0016787">
    <property type="term" value="F:hydrolase activity"/>
    <property type="evidence" value="ECO:0007669"/>
    <property type="project" value="UniProtKB-KW"/>
</dbReference>
<feature type="domain" description="CagE TrbE VirB component of type IV transporter system central" evidence="5">
    <location>
        <begin position="183"/>
        <end position="383"/>
    </location>
</feature>
<protein>
    <submittedName>
        <fullName evidence="6">Nudix hydrolase domain-containing protein</fullName>
    </submittedName>
</protein>
<comment type="similarity">
    <text evidence="1">Belongs to the TrbE/VirB4 family.</text>
</comment>
<dbReference type="Pfam" id="PF03135">
    <property type="entry name" value="CagE_TrbE_VirB"/>
    <property type="match status" value="1"/>
</dbReference>
<accession>A0A8X6HXM2</accession>
<dbReference type="InterPro" id="IPR027417">
    <property type="entry name" value="P-loop_NTPase"/>
</dbReference>
<dbReference type="Gene3D" id="3.40.50.300">
    <property type="entry name" value="P-loop containing nucleotide triphosphate hydrolases"/>
    <property type="match status" value="1"/>
</dbReference>
<keyword evidence="6" id="KW-0378">Hydrolase</keyword>
<organism evidence="6 7">
    <name type="scientific">Trichonephila clavata</name>
    <name type="common">Joro spider</name>
    <name type="synonym">Nephila clavata</name>
    <dbReference type="NCBI Taxonomy" id="2740835"/>
    <lineage>
        <taxon>Eukaryota</taxon>
        <taxon>Metazoa</taxon>
        <taxon>Ecdysozoa</taxon>
        <taxon>Arthropoda</taxon>
        <taxon>Chelicerata</taxon>
        <taxon>Arachnida</taxon>
        <taxon>Araneae</taxon>
        <taxon>Araneomorphae</taxon>
        <taxon>Entelegynae</taxon>
        <taxon>Araneoidea</taxon>
        <taxon>Nephilidae</taxon>
        <taxon>Trichonephila</taxon>
    </lineage>
</organism>